<feature type="compositionally biased region" description="Basic and acidic residues" evidence="1">
    <location>
        <begin position="99"/>
        <end position="112"/>
    </location>
</feature>
<name>A0ABW4TTN5_9ACTN</name>
<gene>
    <name evidence="2" type="ORF">ACFSDE_16555</name>
</gene>
<evidence type="ECO:0000313" key="3">
    <source>
        <dbReference type="Proteomes" id="UP001597351"/>
    </source>
</evidence>
<reference evidence="3" key="1">
    <citation type="journal article" date="2019" name="Int. J. Syst. Evol. Microbiol.">
        <title>The Global Catalogue of Microorganisms (GCM) 10K type strain sequencing project: providing services to taxonomists for standard genome sequencing and annotation.</title>
        <authorList>
            <consortium name="The Broad Institute Genomics Platform"/>
            <consortium name="The Broad Institute Genome Sequencing Center for Infectious Disease"/>
            <person name="Wu L."/>
            <person name="Ma J."/>
        </authorList>
    </citation>
    <scope>NUCLEOTIDE SEQUENCE [LARGE SCALE GENOMIC DNA]</scope>
    <source>
        <strain evidence="3">CGMCC 1.12477</strain>
    </source>
</reference>
<feature type="region of interest" description="Disordered" evidence="1">
    <location>
        <begin position="99"/>
        <end position="124"/>
    </location>
</feature>
<proteinExistence type="predicted"/>
<dbReference type="RefSeq" id="WP_343920446.1">
    <property type="nucleotide sequence ID" value="NZ_BAAAJT010000002.1"/>
</dbReference>
<feature type="compositionally biased region" description="Low complexity" evidence="1">
    <location>
        <begin position="114"/>
        <end position="124"/>
    </location>
</feature>
<organism evidence="2 3">
    <name type="scientific">Nocardioides aestuarii</name>
    <dbReference type="NCBI Taxonomy" id="252231"/>
    <lineage>
        <taxon>Bacteria</taxon>
        <taxon>Bacillati</taxon>
        <taxon>Actinomycetota</taxon>
        <taxon>Actinomycetes</taxon>
        <taxon>Propionibacteriales</taxon>
        <taxon>Nocardioidaceae</taxon>
        <taxon>Nocardioides</taxon>
    </lineage>
</organism>
<accession>A0ABW4TTN5</accession>
<sequence>MLEEYFVLAQHRNQQGLRVSTDLARVSGPTPTELRTLILDQLGLDYPEVAGFAAPGHDALLAATGSRNERELVRRAQLGSLSVNAEKLRFLRWKPDGDGYVRDSEDAHEELPRASSGSSEVGAAALRLFE</sequence>
<evidence type="ECO:0000313" key="2">
    <source>
        <dbReference type="EMBL" id="MFD1948416.1"/>
    </source>
</evidence>
<keyword evidence="3" id="KW-1185">Reference proteome</keyword>
<dbReference type="Proteomes" id="UP001597351">
    <property type="component" value="Unassembled WGS sequence"/>
</dbReference>
<protein>
    <submittedName>
        <fullName evidence="2">Uncharacterized protein</fullName>
    </submittedName>
</protein>
<evidence type="ECO:0000256" key="1">
    <source>
        <dbReference type="SAM" id="MobiDB-lite"/>
    </source>
</evidence>
<dbReference type="EMBL" id="JBHUGD010000003">
    <property type="protein sequence ID" value="MFD1948416.1"/>
    <property type="molecule type" value="Genomic_DNA"/>
</dbReference>
<comment type="caution">
    <text evidence="2">The sequence shown here is derived from an EMBL/GenBank/DDBJ whole genome shotgun (WGS) entry which is preliminary data.</text>
</comment>